<gene>
    <name evidence="1" type="ORF">ENJ61_08330</name>
</gene>
<name>A0A7C5Q0I6_AQUAO</name>
<dbReference type="AlphaFoldDB" id="A0A7C5Q0I6"/>
<dbReference type="EMBL" id="DRNB01000307">
    <property type="protein sequence ID" value="HHJ64896.1"/>
    <property type="molecule type" value="Genomic_DNA"/>
</dbReference>
<reference evidence="1" key="1">
    <citation type="journal article" date="2020" name="mSystems">
        <title>Genome- and Community-Level Interaction Insights into Carbon Utilization and Element Cycling Functions of Hydrothermarchaeota in Hydrothermal Sediment.</title>
        <authorList>
            <person name="Zhou Z."/>
            <person name="Liu Y."/>
            <person name="Xu W."/>
            <person name="Pan J."/>
            <person name="Luo Z.H."/>
            <person name="Li M."/>
        </authorList>
    </citation>
    <scope>NUCLEOTIDE SEQUENCE [LARGE SCALE GENOMIC DNA]</scope>
    <source>
        <strain evidence="1">HyVt-501</strain>
    </source>
</reference>
<organism evidence="1">
    <name type="scientific">Aquifex aeolicus</name>
    <dbReference type="NCBI Taxonomy" id="63363"/>
    <lineage>
        <taxon>Bacteria</taxon>
        <taxon>Pseudomonadati</taxon>
        <taxon>Aquificota</taxon>
        <taxon>Aquificia</taxon>
        <taxon>Aquificales</taxon>
        <taxon>Aquificaceae</taxon>
        <taxon>Aquifex</taxon>
    </lineage>
</organism>
<dbReference type="Proteomes" id="UP000885792">
    <property type="component" value="Unassembled WGS sequence"/>
</dbReference>
<evidence type="ECO:0000313" key="1">
    <source>
        <dbReference type="EMBL" id="HHJ64896.1"/>
    </source>
</evidence>
<comment type="caution">
    <text evidence="1">The sequence shown here is derived from an EMBL/GenBank/DDBJ whole genome shotgun (WGS) entry which is preliminary data.</text>
</comment>
<protein>
    <recommendedName>
        <fullName evidence="2">Acyloxyacyl hydrolase</fullName>
    </recommendedName>
</protein>
<evidence type="ECO:0008006" key="2">
    <source>
        <dbReference type="Google" id="ProtNLM"/>
    </source>
</evidence>
<sequence>MLPPRLRYVCASFLLSVAAGFSYPQHGKEVGIGSGLSFLEEEKSWVPAVHVHFVRQLHRKFYTGVSFENIYDEHNHGVLSVVFSYRISGLSLSYMPGFYLYGGSGLNHHLEVSYIFEYRRLHVGPFVSASYGKENHYSAGLHMGFPF</sequence>
<proteinExistence type="predicted"/>
<accession>A0A7C5Q0I6</accession>